<dbReference type="Proteomes" id="UP000000815">
    <property type="component" value="Chromosome"/>
</dbReference>
<dbReference type="PaxDb" id="214092-YPO0622"/>
<accession>A0A5P8YJZ5</accession>
<accession>A0A3G5L8H4</accession>
<proteinExistence type="predicted"/>
<evidence type="ECO:0000313" key="1">
    <source>
        <dbReference type="EMBL" id="CAL19299.1"/>
    </source>
</evidence>
<accession>A0A2S9PLQ8</accession>
<dbReference type="KEGG" id="ype:YPO0622"/>
<dbReference type="PIR" id="AI0076">
    <property type="entry name" value="AI0076"/>
</dbReference>
<organism evidence="1 2">
    <name type="scientific">Yersinia pestis</name>
    <dbReference type="NCBI Taxonomy" id="632"/>
    <lineage>
        <taxon>Bacteria</taxon>
        <taxon>Pseudomonadati</taxon>
        <taxon>Pseudomonadota</taxon>
        <taxon>Gammaproteobacteria</taxon>
        <taxon>Enterobacterales</taxon>
        <taxon>Yersiniaceae</taxon>
        <taxon>Yersinia</taxon>
    </lineage>
</organism>
<accession>Q0WJ47</accession>
<protein>
    <submittedName>
        <fullName evidence="1">Uncharacterized protein</fullName>
    </submittedName>
</protein>
<accession>A0A384KJ27</accession>
<gene>
    <name evidence="1" type="ordered locus">YPO0622</name>
</gene>
<reference evidence="1 2" key="1">
    <citation type="journal article" date="2001" name="Nature">
        <title>Genome sequence of Yersinia pestis, the causative agent of plague.</title>
        <authorList>
            <person name="Parkhill J."/>
            <person name="Wren B.W."/>
            <person name="Thomson N.R."/>
            <person name="Titball R.W."/>
            <person name="Holden M.T.G."/>
            <person name="Prentice M.B."/>
            <person name="Sebaihia M."/>
            <person name="James K.D."/>
            <person name="Churcher C."/>
            <person name="Mungall K.L."/>
            <person name="Baker S."/>
            <person name="Basham D."/>
            <person name="Bentley S.D."/>
            <person name="Brooks K."/>
            <person name="Cerdeno-Tarraga A.M."/>
            <person name="Chillingworth T."/>
            <person name="Cronin A."/>
            <person name="Davies R.M."/>
            <person name="Davis P."/>
            <person name="Dougan G."/>
            <person name="Feltwell T."/>
            <person name="Hamlin N."/>
            <person name="Holroyd S."/>
            <person name="Jagels K."/>
            <person name="Leather S."/>
            <person name="Karlyshev A.V."/>
            <person name="Moule S."/>
            <person name="Oyston P.C.F."/>
            <person name="Quail M."/>
            <person name="Rutherford K."/>
            <person name="Simmonds M."/>
            <person name="Skelton J."/>
            <person name="Stevens K."/>
            <person name="Whitehead S."/>
            <person name="Barrell B.G."/>
        </authorList>
    </citation>
    <scope>NUCLEOTIDE SEQUENCE [LARGE SCALE GENOMIC DNA]</scope>
    <source>
        <strain evidence="2">CO-92 / Biovar Orientalis</strain>
    </source>
</reference>
<evidence type="ECO:0000313" key="2">
    <source>
        <dbReference type="Proteomes" id="UP000000815"/>
    </source>
</evidence>
<sequence length="35" mass="3773">MSDAALNPGNMESLFGVVFMGLTKRRVISLSFAGR</sequence>
<dbReference type="PATRIC" id="fig|1028802.3.peg.222"/>
<dbReference type="STRING" id="214092.YPO0622"/>
<dbReference type="AlphaFoldDB" id="A0A384KJ27"/>
<dbReference type="EMBL" id="AL590842">
    <property type="protein sequence ID" value="CAL19299.1"/>
    <property type="molecule type" value="Genomic_DNA"/>
</dbReference>
<keyword evidence="2" id="KW-1185">Reference proteome</keyword>
<name>A0A384KJ27_YERPE</name>